<feature type="domain" description="TRAP C4-dicarboxylate transport system permease DctM subunit" evidence="8">
    <location>
        <begin position="6"/>
        <end position="418"/>
    </location>
</feature>
<dbReference type="GO" id="GO:0005886">
    <property type="term" value="C:plasma membrane"/>
    <property type="evidence" value="ECO:0007669"/>
    <property type="project" value="UniProtKB-SubCell"/>
</dbReference>
<keyword evidence="5 7" id="KW-1133">Transmembrane helix</keyword>
<feature type="transmembrane region" description="Helical" evidence="7">
    <location>
        <begin position="214"/>
        <end position="236"/>
    </location>
</feature>
<feature type="transmembrane region" description="Helical" evidence="7">
    <location>
        <begin position="359"/>
        <end position="382"/>
    </location>
</feature>
<keyword evidence="10" id="KW-1185">Reference proteome</keyword>
<sequence length="427" mass="44910">MIGFAVGAMIVLLALGLPIAIGLGLVGMGLSEFYSVLPLTRAMGEVAWSSSTGFLMVSIPLFVLLGEILLRSGIADRMYAAVAAWLSWMPGGLMHANIGSSALFASMCGSSVATAATVGTTAMPQMTKYGYNPSLFLGTLAAGGTLGILIPPSINLIVYGLITNTSIPRLYLAGIVPGILLALMFMAFVALACTLRPSLGGRNVRVSWPERAALLGEFLPPLFIFVVVIGSIYIGWATATESAALGVVAALLLTLVRGRFSVAMFVSAVENTMKTTGMIMLIVVAAFFLNFVMTAVGLTTAIVHLVTAYDLPPLGLMIAVIVFYLILGAFMDEMAMMISTVPVIAPVVFAAGFDGVWFGIMLVVLMQAGMILPPVGINLFVIQGIRRTGRISETAWGAMPFVLAMVALMGLLIVYPQLALWLPAALN</sequence>
<feature type="transmembrane region" description="Helical" evidence="7">
    <location>
        <begin position="46"/>
        <end position="66"/>
    </location>
</feature>
<dbReference type="PANTHER" id="PTHR33362">
    <property type="entry name" value="SIALIC ACID TRAP TRANSPORTER PERMEASE PROTEIN SIAT-RELATED"/>
    <property type="match status" value="1"/>
</dbReference>
<feature type="transmembrane region" description="Helical" evidence="7">
    <location>
        <begin position="394"/>
        <end position="415"/>
    </location>
</feature>
<evidence type="ECO:0000256" key="7">
    <source>
        <dbReference type="RuleBase" id="RU369079"/>
    </source>
</evidence>
<keyword evidence="2" id="KW-1003">Cell membrane</keyword>
<name>A0A1X7N3J6_9HYPH</name>
<evidence type="ECO:0000259" key="8">
    <source>
        <dbReference type="Pfam" id="PF06808"/>
    </source>
</evidence>
<proteinExistence type="inferred from homology"/>
<feature type="transmembrane region" description="Helical" evidence="7">
    <location>
        <begin position="170"/>
        <end position="193"/>
    </location>
</feature>
<feature type="transmembrane region" description="Helical" evidence="7">
    <location>
        <begin position="242"/>
        <end position="266"/>
    </location>
</feature>
<dbReference type="NCBIfam" id="TIGR00786">
    <property type="entry name" value="dctM"/>
    <property type="match status" value="1"/>
</dbReference>
<gene>
    <name evidence="9" type="ORF">SAMN02982922_1152</name>
</gene>
<dbReference type="InterPro" id="IPR010656">
    <property type="entry name" value="DctM"/>
</dbReference>
<comment type="subcellular location">
    <subcellularLocation>
        <location evidence="1 7">Cell inner membrane</location>
        <topology evidence="1 7">Multi-pass membrane protein</topology>
    </subcellularLocation>
</comment>
<keyword evidence="4 7" id="KW-0812">Transmembrane</keyword>
<evidence type="ECO:0000256" key="2">
    <source>
        <dbReference type="ARBA" id="ARBA00022475"/>
    </source>
</evidence>
<evidence type="ECO:0000313" key="9">
    <source>
        <dbReference type="EMBL" id="SMH31383.1"/>
    </source>
</evidence>
<feature type="transmembrane region" description="Helical" evidence="7">
    <location>
        <begin position="102"/>
        <end position="123"/>
    </location>
</feature>
<comment type="function">
    <text evidence="7">Part of the tripartite ATP-independent periplasmic (TRAP) transport system.</text>
</comment>
<dbReference type="OrthoDB" id="8043430at2"/>
<keyword evidence="7" id="KW-0813">Transport</keyword>
<feature type="transmembrane region" description="Helical" evidence="7">
    <location>
        <begin position="135"/>
        <end position="158"/>
    </location>
</feature>
<evidence type="ECO:0000256" key="6">
    <source>
        <dbReference type="ARBA" id="ARBA00023136"/>
    </source>
</evidence>
<dbReference type="AlphaFoldDB" id="A0A1X7N3J6"/>
<dbReference type="Pfam" id="PF06808">
    <property type="entry name" value="DctM"/>
    <property type="match status" value="1"/>
</dbReference>
<feature type="transmembrane region" description="Helical" evidence="7">
    <location>
        <begin position="311"/>
        <end position="327"/>
    </location>
</feature>
<dbReference type="PIRSF" id="PIRSF006066">
    <property type="entry name" value="HI0050"/>
    <property type="match status" value="1"/>
</dbReference>
<evidence type="ECO:0000256" key="1">
    <source>
        <dbReference type="ARBA" id="ARBA00004429"/>
    </source>
</evidence>
<dbReference type="EMBL" id="FXBL01000004">
    <property type="protein sequence ID" value="SMH31383.1"/>
    <property type="molecule type" value="Genomic_DNA"/>
</dbReference>
<dbReference type="GO" id="GO:0022857">
    <property type="term" value="F:transmembrane transporter activity"/>
    <property type="evidence" value="ECO:0007669"/>
    <property type="project" value="UniProtKB-UniRule"/>
</dbReference>
<evidence type="ECO:0000256" key="5">
    <source>
        <dbReference type="ARBA" id="ARBA00022989"/>
    </source>
</evidence>
<evidence type="ECO:0000256" key="3">
    <source>
        <dbReference type="ARBA" id="ARBA00022519"/>
    </source>
</evidence>
<keyword evidence="3 7" id="KW-0997">Cell inner membrane</keyword>
<reference evidence="9 10" key="1">
    <citation type="submission" date="2017-04" db="EMBL/GenBank/DDBJ databases">
        <authorList>
            <person name="Afonso C.L."/>
            <person name="Miller P.J."/>
            <person name="Scott M.A."/>
            <person name="Spackman E."/>
            <person name="Goraichik I."/>
            <person name="Dimitrov K.M."/>
            <person name="Suarez D.L."/>
            <person name="Swayne D.E."/>
        </authorList>
    </citation>
    <scope>NUCLEOTIDE SEQUENCE [LARGE SCALE GENOMIC DNA]</scope>
    <source>
        <strain evidence="9 10">B5P</strain>
    </source>
</reference>
<organism evidence="9 10">
    <name type="scientific">Mesorhizobium australicum</name>
    <dbReference type="NCBI Taxonomy" id="536018"/>
    <lineage>
        <taxon>Bacteria</taxon>
        <taxon>Pseudomonadati</taxon>
        <taxon>Pseudomonadota</taxon>
        <taxon>Alphaproteobacteria</taxon>
        <taxon>Hyphomicrobiales</taxon>
        <taxon>Phyllobacteriaceae</taxon>
        <taxon>Mesorhizobium</taxon>
    </lineage>
</organism>
<accession>A0A1X7N3J6</accession>
<dbReference type="InterPro" id="IPR004681">
    <property type="entry name" value="TRAP_DctM"/>
</dbReference>
<dbReference type="Proteomes" id="UP000193083">
    <property type="component" value="Unassembled WGS sequence"/>
</dbReference>
<comment type="caution">
    <text evidence="7">Lacks conserved residue(s) required for the propagation of feature annotation.</text>
</comment>
<dbReference type="PANTHER" id="PTHR33362:SF5">
    <property type="entry name" value="C4-DICARBOXYLATE TRAP TRANSPORTER LARGE PERMEASE PROTEIN DCTM"/>
    <property type="match status" value="1"/>
</dbReference>
<comment type="subunit">
    <text evidence="7">The complex comprises the extracytoplasmic solute receptor protein and the two transmembrane proteins.</text>
</comment>
<comment type="similarity">
    <text evidence="7">Belongs to the TRAP transporter large permease family.</text>
</comment>
<evidence type="ECO:0000256" key="4">
    <source>
        <dbReference type="ARBA" id="ARBA00022692"/>
    </source>
</evidence>
<keyword evidence="6 7" id="KW-0472">Membrane</keyword>
<protein>
    <recommendedName>
        <fullName evidence="7">TRAP transporter large permease protein</fullName>
    </recommendedName>
</protein>
<evidence type="ECO:0000313" key="10">
    <source>
        <dbReference type="Proteomes" id="UP000193083"/>
    </source>
</evidence>
<dbReference type="RefSeq" id="WP_085463270.1">
    <property type="nucleotide sequence ID" value="NZ_FXBL01000004.1"/>
</dbReference>
<feature type="transmembrane region" description="Helical" evidence="7">
    <location>
        <begin position="278"/>
        <end position="305"/>
    </location>
</feature>